<dbReference type="EMBL" id="AP014960">
    <property type="protein sequence ID" value="BAS88418.1"/>
    <property type="molecule type" value="Genomic_DNA"/>
</dbReference>
<evidence type="ECO:0000313" key="3">
    <source>
        <dbReference type="Proteomes" id="UP000059680"/>
    </source>
</evidence>
<reference evidence="2 3" key="3">
    <citation type="journal article" date="2013" name="Rice">
        <title>Improvement of the Oryza sativa Nipponbare reference genome using next generation sequence and optical map data.</title>
        <authorList>
            <person name="Kawahara Y."/>
            <person name="de la Bastide M."/>
            <person name="Hamilton J.P."/>
            <person name="Kanamori H."/>
            <person name="McCombie W.R."/>
            <person name="Ouyang S."/>
            <person name="Schwartz D.C."/>
            <person name="Tanaka T."/>
            <person name="Wu J."/>
            <person name="Zhou S."/>
            <person name="Childs K.L."/>
            <person name="Davidson R.M."/>
            <person name="Lin H."/>
            <person name="Quesada-Ocampo L."/>
            <person name="Vaillancourt B."/>
            <person name="Sakai H."/>
            <person name="Lee S.S."/>
            <person name="Kim J."/>
            <person name="Numa H."/>
            <person name="Itoh T."/>
            <person name="Buell C.R."/>
            <person name="Matsumoto T."/>
        </authorList>
    </citation>
    <scope>NUCLEOTIDE SEQUENCE [LARGE SCALE GENOMIC DNA]</scope>
    <source>
        <strain evidence="3">cv. Nipponbare</strain>
    </source>
</reference>
<keyword evidence="3" id="KW-1185">Reference proteome</keyword>
<reference evidence="2 3" key="2">
    <citation type="journal article" date="2013" name="Plant Cell Physiol.">
        <title>Rice Annotation Project Database (RAP-DB): an integrative and interactive database for rice genomics.</title>
        <authorList>
            <person name="Sakai H."/>
            <person name="Lee S.S."/>
            <person name="Tanaka T."/>
            <person name="Numa H."/>
            <person name="Kim J."/>
            <person name="Kawahara Y."/>
            <person name="Wakimoto H."/>
            <person name="Yang C.C."/>
            <person name="Iwamoto M."/>
            <person name="Abe T."/>
            <person name="Yamada Y."/>
            <person name="Muto A."/>
            <person name="Inokuchi H."/>
            <person name="Ikemura T."/>
            <person name="Matsumoto T."/>
            <person name="Sasaki T."/>
            <person name="Itoh T."/>
        </authorList>
    </citation>
    <scope>NUCLEOTIDE SEQUENCE [LARGE SCALE GENOMIC DNA]</scope>
    <source>
        <strain evidence="3">cv. Nipponbare</strain>
    </source>
</reference>
<evidence type="ECO:0000256" key="1">
    <source>
        <dbReference type="SAM" id="MobiDB-lite"/>
    </source>
</evidence>
<evidence type="ECO:0000313" key="2">
    <source>
        <dbReference type="EMBL" id="BAS88418.1"/>
    </source>
</evidence>
<dbReference type="PaxDb" id="39947-A0A0P0W830"/>
<accession>A0A0P0W830</accession>
<gene>
    <name evidence="2" type="ordered locus">Os04g0290875</name>
    <name evidence="2" type="ORF">OSNPB_040290875</name>
</gene>
<dbReference type="AlphaFoldDB" id="A0A0P0W830"/>
<protein>
    <submittedName>
        <fullName evidence="2">Os04g0290875 protein</fullName>
    </submittedName>
</protein>
<reference evidence="3" key="1">
    <citation type="journal article" date="2005" name="Nature">
        <title>The map-based sequence of the rice genome.</title>
        <authorList>
            <consortium name="International rice genome sequencing project (IRGSP)"/>
            <person name="Matsumoto T."/>
            <person name="Wu J."/>
            <person name="Kanamori H."/>
            <person name="Katayose Y."/>
            <person name="Fujisawa M."/>
            <person name="Namiki N."/>
            <person name="Mizuno H."/>
            <person name="Yamamoto K."/>
            <person name="Antonio B.A."/>
            <person name="Baba T."/>
            <person name="Sakata K."/>
            <person name="Nagamura Y."/>
            <person name="Aoki H."/>
            <person name="Arikawa K."/>
            <person name="Arita K."/>
            <person name="Bito T."/>
            <person name="Chiden Y."/>
            <person name="Fujitsuka N."/>
            <person name="Fukunaka R."/>
            <person name="Hamada M."/>
            <person name="Harada C."/>
            <person name="Hayashi A."/>
            <person name="Hijishita S."/>
            <person name="Honda M."/>
            <person name="Hosokawa S."/>
            <person name="Ichikawa Y."/>
            <person name="Idonuma A."/>
            <person name="Iijima M."/>
            <person name="Ikeda M."/>
            <person name="Ikeno M."/>
            <person name="Ito K."/>
            <person name="Ito S."/>
            <person name="Ito T."/>
            <person name="Ito Y."/>
            <person name="Ito Y."/>
            <person name="Iwabuchi A."/>
            <person name="Kamiya K."/>
            <person name="Karasawa W."/>
            <person name="Kurita K."/>
            <person name="Katagiri S."/>
            <person name="Kikuta A."/>
            <person name="Kobayashi H."/>
            <person name="Kobayashi N."/>
            <person name="Machita K."/>
            <person name="Maehara T."/>
            <person name="Masukawa M."/>
            <person name="Mizubayashi T."/>
            <person name="Mukai Y."/>
            <person name="Nagasaki H."/>
            <person name="Nagata Y."/>
            <person name="Naito S."/>
            <person name="Nakashima M."/>
            <person name="Nakama Y."/>
            <person name="Nakamichi Y."/>
            <person name="Nakamura M."/>
            <person name="Meguro A."/>
            <person name="Negishi M."/>
            <person name="Ohta I."/>
            <person name="Ohta T."/>
            <person name="Okamoto M."/>
            <person name="Ono N."/>
            <person name="Saji S."/>
            <person name="Sakaguchi M."/>
            <person name="Sakai K."/>
            <person name="Shibata M."/>
            <person name="Shimokawa T."/>
            <person name="Song J."/>
            <person name="Takazaki Y."/>
            <person name="Terasawa K."/>
            <person name="Tsugane M."/>
            <person name="Tsuji K."/>
            <person name="Ueda S."/>
            <person name="Waki K."/>
            <person name="Yamagata H."/>
            <person name="Yamamoto M."/>
            <person name="Yamamoto S."/>
            <person name="Yamane H."/>
            <person name="Yoshiki S."/>
            <person name="Yoshihara R."/>
            <person name="Yukawa K."/>
            <person name="Zhong H."/>
            <person name="Yano M."/>
            <person name="Yuan Q."/>
            <person name="Ouyang S."/>
            <person name="Liu J."/>
            <person name="Jones K.M."/>
            <person name="Gansberger K."/>
            <person name="Moffat K."/>
            <person name="Hill J."/>
            <person name="Bera J."/>
            <person name="Fadrosh D."/>
            <person name="Jin S."/>
            <person name="Johri S."/>
            <person name="Kim M."/>
            <person name="Overton L."/>
            <person name="Reardon M."/>
            <person name="Tsitrin T."/>
            <person name="Vuong H."/>
            <person name="Weaver B."/>
            <person name="Ciecko A."/>
            <person name="Tallon L."/>
            <person name="Jackson J."/>
            <person name="Pai G."/>
            <person name="Aken S.V."/>
            <person name="Utterback T."/>
            <person name="Reidmuller S."/>
            <person name="Feldblyum T."/>
            <person name="Hsiao J."/>
            <person name="Zismann V."/>
            <person name="Iobst S."/>
            <person name="de Vazeille A.R."/>
            <person name="Buell C.R."/>
            <person name="Ying K."/>
            <person name="Li Y."/>
            <person name="Lu T."/>
            <person name="Huang Y."/>
            <person name="Zhao Q."/>
            <person name="Feng Q."/>
            <person name="Zhang L."/>
            <person name="Zhu J."/>
            <person name="Weng Q."/>
            <person name="Mu J."/>
            <person name="Lu Y."/>
            <person name="Fan D."/>
            <person name="Liu Y."/>
            <person name="Guan J."/>
            <person name="Zhang Y."/>
            <person name="Yu S."/>
            <person name="Liu X."/>
            <person name="Zhang Y."/>
            <person name="Hong G."/>
            <person name="Han B."/>
            <person name="Choisne N."/>
            <person name="Demange N."/>
            <person name="Orjeda G."/>
            <person name="Samain S."/>
            <person name="Cattolico L."/>
            <person name="Pelletier E."/>
            <person name="Couloux A."/>
            <person name="Segurens B."/>
            <person name="Wincker P."/>
            <person name="D'Hont A."/>
            <person name="Scarpelli C."/>
            <person name="Weissenbach J."/>
            <person name="Salanoubat M."/>
            <person name="Quetier F."/>
            <person name="Yu Y."/>
            <person name="Kim H.R."/>
            <person name="Rambo T."/>
            <person name="Currie J."/>
            <person name="Collura K."/>
            <person name="Luo M."/>
            <person name="Yang T."/>
            <person name="Ammiraju J.S.S."/>
            <person name="Engler F."/>
            <person name="Soderlund C."/>
            <person name="Wing R.A."/>
            <person name="Palmer L.E."/>
            <person name="de la Bastide M."/>
            <person name="Spiegel L."/>
            <person name="Nascimento L."/>
            <person name="Zutavern T."/>
            <person name="O'Shaughnessy A."/>
            <person name="Dike S."/>
            <person name="Dedhia N."/>
            <person name="Preston R."/>
            <person name="Balija V."/>
            <person name="McCombie W.R."/>
            <person name="Chow T."/>
            <person name="Chen H."/>
            <person name="Chung M."/>
            <person name="Chen C."/>
            <person name="Shaw J."/>
            <person name="Wu H."/>
            <person name="Hsiao K."/>
            <person name="Chao Y."/>
            <person name="Chu M."/>
            <person name="Cheng C."/>
            <person name="Hour A."/>
            <person name="Lee P."/>
            <person name="Lin S."/>
            <person name="Lin Y."/>
            <person name="Liou J."/>
            <person name="Liu S."/>
            <person name="Hsing Y."/>
            <person name="Raghuvanshi S."/>
            <person name="Mohanty A."/>
            <person name="Bharti A.K."/>
            <person name="Gaur A."/>
            <person name="Gupta V."/>
            <person name="Kumar D."/>
            <person name="Ravi V."/>
            <person name="Vij S."/>
            <person name="Kapur A."/>
            <person name="Khurana P."/>
            <person name="Khurana P."/>
            <person name="Khurana J.P."/>
            <person name="Tyagi A.K."/>
            <person name="Gaikwad K."/>
            <person name="Singh A."/>
            <person name="Dalal V."/>
            <person name="Srivastava S."/>
            <person name="Dixit A."/>
            <person name="Pal A.K."/>
            <person name="Ghazi I.A."/>
            <person name="Yadav M."/>
            <person name="Pandit A."/>
            <person name="Bhargava A."/>
            <person name="Sureshbabu K."/>
            <person name="Batra K."/>
            <person name="Sharma T.R."/>
            <person name="Mohapatra T."/>
            <person name="Singh N.K."/>
            <person name="Messing J."/>
            <person name="Nelson A.B."/>
            <person name="Fuks G."/>
            <person name="Kavchok S."/>
            <person name="Keizer G."/>
            <person name="Linton E."/>
            <person name="Llaca V."/>
            <person name="Song R."/>
            <person name="Tanyolac B."/>
            <person name="Young S."/>
            <person name="Ho-Il K."/>
            <person name="Hahn J.H."/>
            <person name="Sangsakoo G."/>
            <person name="Vanavichit A."/>
            <person name="de Mattos Luiz.A.T."/>
            <person name="Zimmer P.D."/>
            <person name="Malone G."/>
            <person name="Dellagostin O."/>
            <person name="de Oliveira A.C."/>
            <person name="Bevan M."/>
            <person name="Bancroft I."/>
            <person name="Minx P."/>
            <person name="Cordum H."/>
            <person name="Wilson R."/>
            <person name="Cheng Z."/>
            <person name="Jin W."/>
            <person name="Jiang J."/>
            <person name="Leong S.A."/>
            <person name="Iwama H."/>
            <person name="Gojobori T."/>
            <person name="Itoh T."/>
            <person name="Niimura Y."/>
            <person name="Fujii Y."/>
            <person name="Habara T."/>
            <person name="Sakai H."/>
            <person name="Sato Y."/>
            <person name="Wilson G."/>
            <person name="Kumar K."/>
            <person name="McCouch S."/>
            <person name="Juretic N."/>
            <person name="Hoen D."/>
            <person name="Wright S."/>
            <person name="Bruskiewich R."/>
            <person name="Bureau T."/>
            <person name="Miyao A."/>
            <person name="Hirochika H."/>
            <person name="Nishikawa T."/>
            <person name="Kadowaki K."/>
            <person name="Sugiura M."/>
            <person name="Burr B."/>
            <person name="Sasaki T."/>
        </authorList>
    </citation>
    <scope>NUCLEOTIDE SEQUENCE [LARGE SCALE GENOMIC DNA]</scope>
    <source>
        <strain evidence="3">cv. Nipponbare</strain>
    </source>
</reference>
<dbReference type="InParanoid" id="A0A0P0W830"/>
<organism evidence="2 3">
    <name type="scientific">Oryza sativa subsp. japonica</name>
    <name type="common">Rice</name>
    <dbReference type="NCBI Taxonomy" id="39947"/>
    <lineage>
        <taxon>Eukaryota</taxon>
        <taxon>Viridiplantae</taxon>
        <taxon>Streptophyta</taxon>
        <taxon>Embryophyta</taxon>
        <taxon>Tracheophyta</taxon>
        <taxon>Spermatophyta</taxon>
        <taxon>Magnoliopsida</taxon>
        <taxon>Liliopsida</taxon>
        <taxon>Poales</taxon>
        <taxon>Poaceae</taxon>
        <taxon>BOP clade</taxon>
        <taxon>Oryzoideae</taxon>
        <taxon>Oryzeae</taxon>
        <taxon>Oryzinae</taxon>
        <taxon>Oryza</taxon>
        <taxon>Oryza sativa</taxon>
    </lineage>
</organism>
<proteinExistence type="predicted"/>
<feature type="compositionally biased region" description="Polar residues" evidence="1">
    <location>
        <begin position="14"/>
        <end position="25"/>
    </location>
</feature>
<sequence length="82" mass="8466">MAHHLPPTPFLNGGSAQPAATQQRLLISRHASVPLGRPPRRRHCPHAAAPALWLPGGGPAGARTLPPVPPPSTSPPPVPEPP</sequence>
<name>A0A0P0W830_ORYSJ</name>
<feature type="compositionally biased region" description="Pro residues" evidence="1">
    <location>
        <begin position="66"/>
        <end position="82"/>
    </location>
</feature>
<dbReference type="Proteomes" id="UP000059680">
    <property type="component" value="Chromosome 4"/>
</dbReference>
<feature type="region of interest" description="Disordered" evidence="1">
    <location>
        <begin position="1"/>
        <end position="82"/>
    </location>
</feature>